<feature type="compositionally biased region" description="Low complexity" evidence="1">
    <location>
        <begin position="97"/>
        <end position="118"/>
    </location>
</feature>
<name>A0A2M4D6N1_ANODA</name>
<protein>
    <submittedName>
        <fullName evidence="3">Putative secreted protein</fullName>
    </submittedName>
</protein>
<reference evidence="3" key="1">
    <citation type="submission" date="2018-01" db="EMBL/GenBank/DDBJ databases">
        <title>An insight into the sialome of Amazonian anophelines.</title>
        <authorList>
            <person name="Ribeiro J.M."/>
            <person name="Scarpassa V."/>
            <person name="Calvo E."/>
        </authorList>
    </citation>
    <scope>NUCLEOTIDE SEQUENCE</scope>
</reference>
<dbReference type="EMBL" id="GGFL01009008">
    <property type="protein sequence ID" value="MBW73186.1"/>
    <property type="molecule type" value="Transcribed_RNA"/>
</dbReference>
<keyword evidence="2" id="KW-0732">Signal</keyword>
<evidence type="ECO:0000313" key="3">
    <source>
        <dbReference type="EMBL" id="MBW73186.1"/>
    </source>
</evidence>
<dbReference type="AlphaFoldDB" id="A0A2M4D6N1"/>
<evidence type="ECO:0000256" key="1">
    <source>
        <dbReference type="SAM" id="MobiDB-lite"/>
    </source>
</evidence>
<feature type="region of interest" description="Disordered" evidence="1">
    <location>
        <begin position="89"/>
        <end position="132"/>
    </location>
</feature>
<sequence length="162" mass="16943">MARAHDNKAKATVLLVLVLVLVRDNTNSSWKSLEVSEVVRAAAAVAAVRAPSTPLATVLSIARKMDPVDGLRTRAPSIGSTVRMVASVPTRSVSPSARKAATPQAPAAALEAAAPTATRNTSTEVRPAGSWPRRARPVDRVCRLLALAPPAFRRRRGVAGAA</sequence>
<organism evidence="3">
    <name type="scientific">Anopheles darlingi</name>
    <name type="common">Mosquito</name>
    <dbReference type="NCBI Taxonomy" id="43151"/>
    <lineage>
        <taxon>Eukaryota</taxon>
        <taxon>Metazoa</taxon>
        <taxon>Ecdysozoa</taxon>
        <taxon>Arthropoda</taxon>
        <taxon>Hexapoda</taxon>
        <taxon>Insecta</taxon>
        <taxon>Pterygota</taxon>
        <taxon>Neoptera</taxon>
        <taxon>Endopterygota</taxon>
        <taxon>Diptera</taxon>
        <taxon>Nematocera</taxon>
        <taxon>Culicoidea</taxon>
        <taxon>Culicidae</taxon>
        <taxon>Anophelinae</taxon>
        <taxon>Anopheles</taxon>
    </lineage>
</organism>
<feature type="chain" id="PRO_5014947749" evidence="2">
    <location>
        <begin position="29"/>
        <end position="162"/>
    </location>
</feature>
<evidence type="ECO:0000256" key="2">
    <source>
        <dbReference type="SAM" id="SignalP"/>
    </source>
</evidence>
<feature type="signal peptide" evidence="2">
    <location>
        <begin position="1"/>
        <end position="28"/>
    </location>
</feature>
<proteinExistence type="predicted"/>
<accession>A0A2M4D6N1</accession>